<evidence type="ECO:0000259" key="10">
    <source>
        <dbReference type="Pfam" id="PF00974"/>
    </source>
</evidence>
<evidence type="ECO:0000256" key="2">
    <source>
        <dbReference type="ARBA" id="ARBA00022692"/>
    </source>
</evidence>
<evidence type="ECO:0000256" key="6">
    <source>
        <dbReference type="ARBA" id="ARBA00022989"/>
    </source>
</evidence>
<evidence type="ECO:0000256" key="7">
    <source>
        <dbReference type="ARBA" id="ARBA00023136"/>
    </source>
</evidence>
<dbReference type="Pfam" id="PF00974">
    <property type="entry name" value="Rhabdo_glycop_FD"/>
    <property type="match status" value="1"/>
</dbReference>
<organism evidence="12">
    <name type="scientific">Wuhan House Fly Virus 1</name>
    <dbReference type="NCBI Taxonomy" id="1608104"/>
    <lineage>
        <taxon>Viruses</taxon>
        <taxon>Riboviria</taxon>
        <taxon>Orthornavirae</taxon>
        <taxon>Negarnaviricota</taxon>
        <taxon>Haploviricotina</taxon>
        <taxon>Monjiviricetes</taxon>
        <taxon>Mononegavirales</taxon>
        <taxon>Rhabdoviridae</taxon>
        <taxon>Alpharhabdovirinae</taxon>
        <taxon>Sigmavirus</taxon>
        <taxon>Sigmavirus wuhan</taxon>
    </lineage>
</organism>
<dbReference type="GO" id="GO:0019031">
    <property type="term" value="C:viral envelope"/>
    <property type="evidence" value="ECO:0007669"/>
    <property type="project" value="UniProtKB-KW"/>
</dbReference>
<keyword evidence="5" id="KW-0261">Viral envelope protein</keyword>
<dbReference type="Pfam" id="PF24833">
    <property type="entry name" value="Rhabdo_glycop_CD"/>
    <property type="match status" value="1"/>
</dbReference>
<evidence type="ECO:0000256" key="8">
    <source>
        <dbReference type="ARBA" id="ARBA00023180"/>
    </source>
</evidence>
<evidence type="ECO:0000256" key="5">
    <source>
        <dbReference type="ARBA" id="ARBA00022879"/>
    </source>
</evidence>
<dbReference type="GO" id="GO:0055036">
    <property type="term" value="C:virion membrane"/>
    <property type="evidence" value="ECO:0007669"/>
    <property type="project" value="UniProtKB-SubCell"/>
</dbReference>
<dbReference type="Gene3D" id="2.30.29.130">
    <property type="match status" value="1"/>
</dbReference>
<sequence>MHPVSITISISILFQIIQKSTLVVVPKSLDLKWTAANPDVLKCPATKIHFYPLAEYSYNITITRPTFNEQQKAEGILCHKFELTTTCDVGWLGSQTITKTITASKIKLSDCQEAYKRYVEGDYESSEHPPAECSYFSTTPVTKTHIKITPHPVHVDPYSDTLIDPIFPSGRIGFNQHTTIHDSAIWLMTSDINRDICRSLDPIEGMLYFPSELTEPRYLHDGAIIWSDEFPEKTFKYACRIKFCNHVGIRFNDGEWLMLNFTDAVDQSKNVWWSNLSSCHPDVVLRTASVISDIRQRFDSALELLLNIQCINTIQKLRQRQPITVSELAYLIPLNPGPGNVYQLTSRGLLVGQGIYLGSRKPLVDYIRLTKNYSQWQAFDDVLIGPNGLTKSRNGTIRLPEVLTLRTEVHADLSIPVHFHSYTHNPAIENTSFVNESINYLFHNPSLKFNTSHLSTAVGELWDSISNPFKTLYSKILYGIALLAGFIILVKCRRGIWHLICKRPNVKEAAVTVTEIPMAVIPSRADPWDD</sequence>
<reference evidence="12" key="1">
    <citation type="journal article" date="2016" name="Nature">
        <title>Redefining the invertebrate RNA virosphere.</title>
        <authorList>
            <person name="Shi M."/>
            <person name="Lin X.D."/>
            <person name="Tian J.H."/>
            <person name="Chen L.J."/>
            <person name="Chen X."/>
            <person name="Li C.X."/>
            <person name="Qin X.C."/>
            <person name="Li J."/>
            <person name="Cao J.P."/>
            <person name="Eden J.S."/>
            <person name="Buchmann J."/>
            <person name="Wang W."/>
            <person name="Xu J."/>
            <person name="Holmes E.C."/>
            <person name="Zhang Y.Z."/>
        </authorList>
    </citation>
    <scope>NUCLEOTIDE SEQUENCE</scope>
    <source>
        <strain evidence="12">SCM39215</strain>
    </source>
</reference>
<proteinExistence type="predicted"/>
<feature type="transmembrane region" description="Helical" evidence="9">
    <location>
        <begin position="472"/>
        <end position="490"/>
    </location>
</feature>
<keyword evidence="3" id="KW-0732">Signal</keyword>
<dbReference type="SUPFAM" id="SSF161008">
    <property type="entry name" value="Viral glycoprotein ectodomain-like"/>
    <property type="match status" value="1"/>
</dbReference>
<dbReference type="EMBL" id="KX884432">
    <property type="protein sequence ID" value="APG78749.1"/>
    <property type="molecule type" value="Viral_cRNA"/>
</dbReference>
<keyword evidence="2 9" id="KW-0812">Transmembrane</keyword>
<comment type="subcellular location">
    <subcellularLocation>
        <location evidence="1">Virion membrane</location>
        <topology evidence="1">Single-pass type I membrane protein</topology>
    </subcellularLocation>
</comment>
<evidence type="ECO:0000256" key="3">
    <source>
        <dbReference type="ARBA" id="ARBA00022729"/>
    </source>
</evidence>
<protein>
    <submittedName>
        <fullName evidence="12">Putative glycoprotein</fullName>
    </submittedName>
</protein>
<feature type="domain" description="Spike glycoprotein G central" evidence="11">
    <location>
        <begin position="279"/>
        <end position="388"/>
    </location>
</feature>
<evidence type="ECO:0000259" key="11">
    <source>
        <dbReference type="Pfam" id="PF24833"/>
    </source>
</evidence>
<keyword evidence="8" id="KW-0325">Glycoprotein</keyword>
<keyword evidence="7 9" id="KW-0472">Membrane</keyword>
<dbReference type="InterPro" id="IPR001903">
    <property type="entry name" value="Rhabdo_glycop_FD"/>
</dbReference>
<evidence type="ECO:0000256" key="9">
    <source>
        <dbReference type="SAM" id="Phobius"/>
    </source>
</evidence>
<keyword evidence="4" id="KW-0946">Virion</keyword>
<evidence type="ECO:0000313" key="12">
    <source>
        <dbReference type="EMBL" id="APG78749.1"/>
    </source>
</evidence>
<accession>A0A1L3KN42</accession>
<keyword evidence="6 9" id="KW-1133">Transmembrane helix</keyword>
<name>A0A1L3KN42_9RHAB</name>
<evidence type="ECO:0000256" key="1">
    <source>
        <dbReference type="ARBA" id="ARBA00004563"/>
    </source>
</evidence>
<feature type="domain" description="Spike glycoprotein fusion" evidence="10">
    <location>
        <begin position="74"/>
        <end position="171"/>
    </location>
</feature>
<evidence type="ECO:0000256" key="4">
    <source>
        <dbReference type="ARBA" id="ARBA00022844"/>
    </source>
</evidence>
<dbReference type="InterPro" id="IPR055447">
    <property type="entry name" value="Rhabdo_glycop_CD"/>
</dbReference>